<sequence>MALQPIVTAIDRAKPVIAAVASAAIGGMVMDAVESAAFSSGGGRERKSGDGSDGPDVNQTWKRLKSESPCVRKHIETNIKYVLSKDRDFWYSKDFARHGGAAFKRYKNTSSTMEFMDSVGVDLKKIDKQESKEGTSIKKKDTKIVSGRD</sequence>
<name>A0ABD3VP08_SINWO</name>
<reference evidence="2 3" key="1">
    <citation type="submission" date="2024-11" db="EMBL/GenBank/DDBJ databases">
        <title>Chromosome-level genome assembly of the freshwater bivalve Anodonta woodiana.</title>
        <authorList>
            <person name="Chen X."/>
        </authorList>
    </citation>
    <scope>NUCLEOTIDE SEQUENCE [LARGE SCALE GENOMIC DNA]</scope>
    <source>
        <strain evidence="2">MN2024</strain>
        <tissue evidence="2">Gills</tissue>
    </source>
</reference>
<evidence type="ECO:0000313" key="2">
    <source>
        <dbReference type="EMBL" id="KAL3862180.1"/>
    </source>
</evidence>
<dbReference type="EMBL" id="JBJQND010000011">
    <property type="protein sequence ID" value="KAL3862180.1"/>
    <property type="molecule type" value="Genomic_DNA"/>
</dbReference>
<gene>
    <name evidence="2" type="ORF">ACJMK2_008167</name>
</gene>
<dbReference type="Proteomes" id="UP001634394">
    <property type="component" value="Unassembled WGS sequence"/>
</dbReference>
<feature type="region of interest" description="Disordered" evidence="1">
    <location>
        <begin position="39"/>
        <end position="63"/>
    </location>
</feature>
<comment type="caution">
    <text evidence="2">The sequence shown here is derived from an EMBL/GenBank/DDBJ whole genome shotgun (WGS) entry which is preliminary data.</text>
</comment>
<evidence type="ECO:0000313" key="3">
    <source>
        <dbReference type="Proteomes" id="UP001634394"/>
    </source>
</evidence>
<proteinExistence type="predicted"/>
<dbReference type="AlphaFoldDB" id="A0ABD3VP08"/>
<accession>A0ABD3VP08</accession>
<organism evidence="2 3">
    <name type="scientific">Sinanodonta woodiana</name>
    <name type="common">Chinese pond mussel</name>
    <name type="synonym">Anodonta woodiana</name>
    <dbReference type="NCBI Taxonomy" id="1069815"/>
    <lineage>
        <taxon>Eukaryota</taxon>
        <taxon>Metazoa</taxon>
        <taxon>Spiralia</taxon>
        <taxon>Lophotrochozoa</taxon>
        <taxon>Mollusca</taxon>
        <taxon>Bivalvia</taxon>
        <taxon>Autobranchia</taxon>
        <taxon>Heteroconchia</taxon>
        <taxon>Palaeoheterodonta</taxon>
        <taxon>Unionida</taxon>
        <taxon>Unionoidea</taxon>
        <taxon>Unionidae</taxon>
        <taxon>Unioninae</taxon>
        <taxon>Sinanodonta</taxon>
    </lineage>
</organism>
<feature type="region of interest" description="Disordered" evidence="1">
    <location>
        <begin position="130"/>
        <end position="149"/>
    </location>
</feature>
<keyword evidence="3" id="KW-1185">Reference proteome</keyword>
<protein>
    <submittedName>
        <fullName evidence="2">Uncharacterized protein</fullName>
    </submittedName>
</protein>
<evidence type="ECO:0000256" key="1">
    <source>
        <dbReference type="SAM" id="MobiDB-lite"/>
    </source>
</evidence>